<dbReference type="GO" id="GO:0003677">
    <property type="term" value="F:DNA binding"/>
    <property type="evidence" value="ECO:0007669"/>
    <property type="project" value="InterPro"/>
</dbReference>
<protein>
    <submittedName>
        <fullName evidence="2">Transposase</fullName>
    </submittedName>
</protein>
<proteinExistence type="predicted"/>
<dbReference type="Gene3D" id="1.10.10.60">
    <property type="entry name" value="Homeodomain-like"/>
    <property type="match status" value="1"/>
</dbReference>
<dbReference type="GO" id="GO:0004803">
    <property type="term" value="F:transposase activity"/>
    <property type="evidence" value="ECO:0007669"/>
    <property type="project" value="InterPro"/>
</dbReference>
<reference evidence="2 3" key="1">
    <citation type="submission" date="2019-09" db="EMBL/GenBank/DDBJ databases">
        <title>Hydrogenophaga aromatica sp. nov., isolated from a para-xylene-degrading enrichment culture.</title>
        <authorList>
            <person name="Tancsics A."/>
            <person name="Banerjee S."/>
        </authorList>
    </citation>
    <scope>NUCLEOTIDE SEQUENCE [LARGE SCALE GENOMIC DNA]</scope>
    <source>
        <strain evidence="2 3">D2P1</strain>
    </source>
</reference>
<gene>
    <name evidence="2" type="ORF">F3K02_21335</name>
</gene>
<dbReference type="GO" id="GO:0006313">
    <property type="term" value="P:DNA transposition"/>
    <property type="evidence" value="ECO:0007669"/>
    <property type="project" value="InterPro"/>
</dbReference>
<evidence type="ECO:0000313" key="3">
    <source>
        <dbReference type="Proteomes" id="UP000545507"/>
    </source>
</evidence>
<dbReference type="NCBIfam" id="NF047595">
    <property type="entry name" value="IS66_ISRel24_TnpA"/>
    <property type="match status" value="1"/>
</dbReference>
<dbReference type="EMBL" id="VYGV01000023">
    <property type="protein sequence ID" value="NWF47776.1"/>
    <property type="molecule type" value="Genomic_DNA"/>
</dbReference>
<accession>A0A7Y8KZW4</accession>
<dbReference type="AlphaFoldDB" id="A0A7Y8KZW4"/>
<dbReference type="SUPFAM" id="SSF46689">
    <property type="entry name" value="Homeodomain-like"/>
    <property type="match status" value="1"/>
</dbReference>
<name>A0A7Y8KZW4_9BURK</name>
<feature type="region of interest" description="Disordered" evidence="1">
    <location>
        <begin position="17"/>
        <end position="38"/>
    </location>
</feature>
<evidence type="ECO:0000256" key="1">
    <source>
        <dbReference type="SAM" id="MobiDB-lite"/>
    </source>
</evidence>
<evidence type="ECO:0000313" key="2">
    <source>
        <dbReference type="EMBL" id="NWF47776.1"/>
    </source>
</evidence>
<dbReference type="Pfam" id="PF01527">
    <property type="entry name" value="HTH_Tnp_1"/>
    <property type="match status" value="1"/>
</dbReference>
<dbReference type="InterPro" id="IPR009057">
    <property type="entry name" value="Homeodomain-like_sf"/>
</dbReference>
<keyword evidence="3" id="KW-1185">Reference proteome</keyword>
<sequence>MLKAGAVHRSLESTSTLGGLVNTIPDQQAGPRQRRRVHSDAFKAGAVAACEQPGMSMAAVAMAHGINANLLRRWVHEAEMKSRSDVVRADVVVGAAEREPKTVFVPVSLPPSAPPAQVPDIRIELRRGPTTVTVTWPAGAASDCAVWMRELLR</sequence>
<comment type="caution">
    <text evidence="2">The sequence shown here is derived from an EMBL/GenBank/DDBJ whole genome shotgun (WGS) entry which is preliminary data.</text>
</comment>
<dbReference type="Proteomes" id="UP000545507">
    <property type="component" value="Unassembled WGS sequence"/>
</dbReference>
<organism evidence="2 3">
    <name type="scientific">Hydrogenophaga aromaticivorans</name>
    <dbReference type="NCBI Taxonomy" id="2610898"/>
    <lineage>
        <taxon>Bacteria</taxon>
        <taxon>Pseudomonadati</taxon>
        <taxon>Pseudomonadota</taxon>
        <taxon>Betaproteobacteria</taxon>
        <taxon>Burkholderiales</taxon>
        <taxon>Comamonadaceae</taxon>
        <taxon>Hydrogenophaga</taxon>
    </lineage>
</organism>
<dbReference type="InterPro" id="IPR002514">
    <property type="entry name" value="Transposase_8"/>
</dbReference>